<feature type="domain" description="Alanyl-transfer RNA synthetases family profile" evidence="17">
    <location>
        <begin position="5"/>
        <end position="762"/>
    </location>
</feature>
<keyword evidence="10 15" id="KW-0067">ATP-binding</keyword>
<dbReference type="HAMAP" id="MF_00036_B">
    <property type="entry name" value="Ala_tRNA_synth_B"/>
    <property type="match status" value="1"/>
</dbReference>
<dbReference type="FunFam" id="3.10.310.40:FF:000002">
    <property type="entry name" value="alanine--tRNA ligase, cytoplasmic"/>
    <property type="match status" value="1"/>
</dbReference>
<evidence type="ECO:0000256" key="6">
    <source>
        <dbReference type="ARBA" id="ARBA00022598"/>
    </source>
</evidence>
<dbReference type="InterPro" id="IPR018162">
    <property type="entry name" value="Ala-tRNA-ligase_IIc_anticod-bd"/>
</dbReference>
<feature type="binding site" evidence="15">
    <location>
        <position position="719"/>
    </location>
    <ligand>
        <name>Zn(2+)</name>
        <dbReference type="ChEBI" id="CHEBI:29105"/>
    </ligand>
</feature>
<dbReference type="InterPro" id="IPR050058">
    <property type="entry name" value="Ala-tRNA_ligase"/>
</dbReference>
<evidence type="ECO:0000256" key="12">
    <source>
        <dbReference type="ARBA" id="ARBA00022917"/>
    </source>
</evidence>
<dbReference type="SUPFAM" id="SSF55681">
    <property type="entry name" value="Class II aaRS and biotin synthetases"/>
    <property type="match status" value="1"/>
</dbReference>
<dbReference type="GO" id="GO:0008270">
    <property type="term" value="F:zinc ion binding"/>
    <property type="evidence" value="ECO:0007669"/>
    <property type="project" value="UniProtKB-UniRule"/>
</dbReference>
<dbReference type="InterPro" id="IPR023033">
    <property type="entry name" value="Ala_tRNA_ligase_euk/bac"/>
</dbReference>
<dbReference type="FunFam" id="3.30.930.10:FF:000011">
    <property type="entry name" value="Alanine--tRNA ligase, cytoplasmic"/>
    <property type="match status" value="1"/>
</dbReference>
<dbReference type="Pfam" id="PF07973">
    <property type="entry name" value="tRNA_SAD"/>
    <property type="match status" value="1"/>
</dbReference>
<keyword evidence="13 15" id="KW-0030">Aminoacyl-tRNA synthetase</keyword>
<evidence type="ECO:0000256" key="9">
    <source>
        <dbReference type="ARBA" id="ARBA00022833"/>
    </source>
</evidence>
<dbReference type="SMART" id="SM00863">
    <property type="entry name" value="tRNA_SAD"/>
    <property type="match status" value="1"/>
</dbReference>
<dbReference type="SUPFAM" id="SSF101353">
    <property type="entry name" value="Putative anticodon-binding domain of alanyl-tRNA synthetase (AlaRS)"/>
    <property type="match status" value="1"/>
</dbReference>
<feature type="coiled-coil region" evidence="16">
    <location>
        <begin position="812"/>
        <end position="839"/>
    </location>
</feature>
<keyword evidence="12 15" id="KW-0648">Protein biosynthesis</keyword>
<comment type="similarity">
    <text evidence="1">Belongs to the class-II aminoacyl-tRNA synthetase family. Alax-L subfamily.</text>
</comment>
<keyword evidence="19" id="KW-1185">Reference proteome</keyword>
<proteinExistence type="inferred from homology"/>
<evidence type="ECO:0000256" key="15">
    <source>
        <dbReference type="HAMAP-Rule" id="MF_03133"/>
    </source>
</evidence>
<dbReference type="EnsemblMetazoa" id="XM_020008710.1">
    <property type="protein sequence ID" value="XP_019864269.1"/>
    <property type="gene ID" value="LOC100637660"/>
</dbReference>
<dbReference type="Gene3D" id="3.30.930.10">
    <property type="entry name" value="Bira Bifunctional Protein, Domain 2"/>
    <property type="match status" value="1"/>
</dbReference>
<dbReference type="Pfam" id="PF02272">
    <property type="entry name" value="DHHA1"/>
    <property type="match status" value="1"/>
</dbReference>
<comment type="subunit">
    <text evidence="15">Monomer.</text>
</comment>
<dbReference type="GO" id="GO:0000049">
    <property type="term" value="F:tRNA binding"/>
    <property type="evidence" value="ECO:0007669"/>
    <property type="project" value="UniProtKB-KW"/>
</dbReference>
<dbReference type="PRINTS" id="PR00980">
    <property type="entry name" value="TRNASYNTHALA"/>
</dbReference>
<dbReference type="PANTHER" id="PTHR11777:SF9">
    <property type="entry name" value="ALANINE--TRNA LIGASE, CYTOPLASMIC"/>
    <property type="match status" value="1"/>
</dbReference>
<dbReference type="Gene3D" id="2.40.30.130">
    <property type="match status" value="1"/>
</dbReference>
<dbReference type="NCBIfam" id="TIGR00344">
    <property type="entry name" value="alaS"/>
    <property type="match status" value="1"/>
</dbReference>
<dbReference type="InterPro" id="IPR018164">
    <property type="entry name" value="Ala-tRNA-synth_IIc_N"/>
</dbReference>
<evidence type="ECO:0000256" key="2">
    <source>
        <dbReference type="ARBA" id="ARBA00013168"/>
    </source>
</evidence>
<dbReference type="InterPro" id="IPR012947">
    <property type="entry name" value="tRNA_SAD"/>
</dbReference>
<dbReference type="Pfam" id="PF01411">
    <property type="entry name" value="tRNA-synt_2c"/>
    <property type="match status" value="1"/>
</dbReference>
<dbReference type="OrthoDB" id="2423964at2759"/>
<dbReference type="GO" id="GO:0002161">
    <property type="term" value="F:aminoacyl-tRNA deacylase activity"/>
    <property type="evidence" value="ECO:0007669"/>
    <property type="project" value="TreeGrafter"/>
</dbReference>
<dbReference type="SUPFAM" id="SSF50447">
    <property type="entry name" value="Translation proteins"/>
    <property type="match status" value="1"/>
</dbReference>
<evidence type="ECO:0000256" key="8">
    <source>
        <dbReference type="ARBA" id="ARBA00022741"/>
    </source>
</evidence>
<dbReference type="InParanoid" id="A0A1X7VLN0"/>
<dbReference type="Proteomes" id="UP000007879">
    <property type="component" value="Unassembled WGS sequence"/>
</dbReference>
<feature type="binding site" evidence="15">
    <location>
        <position position="601"/>
    </location>
    <ligand>
        <name>Zn(2+)</name>
        <dbReference type="ChEBI" id="CHEBI:29105"/>
    </ligand>
</feature>
<dbReference type="GO" id="GO:0005739">
    <property type="term" value="C:mitochondrion"/>
    <property type="evidence" value="ECO:0007669"/>
    <property type="project" value="TreeGrafter"/>
</dbReference>
<keyword evidence="16" id="KW-0175">Coiled coil</keyword>
<keyword evidence="8 15" id="KW-0547">Nucleotide-binding</keyword>
<keyword evidence="6 15" id="KW-0436">Ligase</keyword>
<keyword evidence="11 15" id="KW-0694">RNA-binding</keyword>
<comment type="cofactor">
    <cofactor evidence="15">
        <name>Zn(2+)</name>
        <dbReference type="ChEBI" id="CHEBI:29105"/>
    </cofactor>
    <text evidence="15">Binds 1 zinc ion per subunit.</text>
</comment>
<dbReference type="KEGG" id="aqu:100637660"/>
<sequence length="966" mass="106870">MDSTLTAKDIRRMFIDFFRSKDHTFVPSSSTIPVDDPTLLFTNAGMNQFKPIFQGTVDPSSDFATLSRAANSQKCIRAGGKHNDLDDVGKDTYHHTFFEMMGNWSFGDYFKEEAIKMAWSFLTESLKLPKDRLYVTYFGGDEKLKLPADDECKEIWLNTGLPPERVLPFSVKDNFWEMGEVGPCGPCSEIHYDRIGGRFVADRVNMDDPNVLELWNVVFMQFNKESDGSIKPLPKNNVDTGLGLERIVSVVQGKFSNYDTDLFLPIFDAIEAKTGSRSYTGKIGAEDVDGVDMAYRVVADHIRTLTIAISDGGKPDATGRGYVLRRILRRGVRYITEKLNAKPGTFASLVPTVLDVLGEAFPEITKDPEMVMDTINEEEKQFLKTLSHGKRMFERKLRKIENNLLPGDVAWRLYDTYGFPVDLTQLMAEERQVTVDMEGYEKAKAMAQEKARGTGREIDESLQLDVHAISHLQSKGVPPTNDSSKYDYSSDESGNYKFQSCEGSVIALRYNKEFVDEVSSGQVVGVLTDKTCFYAEQGGQIYDEGYIVKIGEEETEFIVRDVQVRGGYVLHVGSIEGTLRVGDKVNMTIDGDRRSDVMKNHTGTHVLNFALRRVIGEADQKGSLVAPDRLRFDFSAKGAMKTDQIKKCEEVALEVIKASHPVYAQETPLPVAKEIQGLRAVFDEVYPDPVRVLSIGVPVDKLVEDPSGPWAINYSVEFCGGTHLRSSGHIQSFAIVTEEAIAKGIRRIVALTGMEAVKAHKRAAVIQERVDALCSTVLNGLSTKSMAPKEANKLIVKEGDALSSAVISQWIKDELREKLNTAKKSADEADKAAKELLTQKCIERAQELIGQFDKASPPSFVVEIFEAEGLSKALDNALKQFKSLAPTVAALLLSVDHDNHKILCLSNVPKNAIAKGLKANEWVQAVSVTIGGKGGGRDNTAQATGTNVGKLSDAVEVAKQFATKFF</sequence>
<evidence type="ECO:0000256" key="3">
    <source>
        <dbReference type="ARBA" id="ARBA00017959"/>
    </source>
</evidence>
<evidence type="ECO:0000256" key="13">
    <source>
        <dbReference type="ARBA" id="ARBA00023146"/>
    </source>
</evidence>
<keyword evidence="4" id="KW-0963">Cytoplasm</keyword>
<dbReference type="eggNOG" id="KOG0188">
    <property type="taxonomic scope" value="Eukaryota"/>
</dbReference>
<comment type="catalytic activity">
    <reaction evidence="14 15">
        <text>tRNA(Ala) + L-alanine + ATP = L-alanyl-tRNA(Ala) + AMP + diphosphate</text>
        <dbReference type="Rhea" id="RHEA:12540"/>
        <dbReference type="Rhea" id="RHEA-COMP:9657"/>
        <dbReference type="Rhea" id="RHEA-COMP:9923"/>
        <dbReference type="ChEBI" id="CHEBI:30616"/>
        <dbReference type="ChEBI" id="CHEBI:33019"/>
        <dbReference type="ChEBI" id="CHEBI:57972"/>
        <dbReference type="ChEBI" id="CHEBI:78442"/>
        <dbReference type="ChEBI" id="CHEBI:78497"/>
        <dbReference type="ChEBI" id="CHEBI:456215"/>
        <dbReference type="EC" id="6.1.1.7"/>
    </reaction>
</comment>
<evidence type="ECO:0000256" key="10">
    <source>
        <dbReference type="ARBA" id="ARBA00022840"/>
    </source>
</evidence>
<dbReference type="FunFam" id="3.30.980.10:FF:000004">
    <property type="entry name" value="Alanine--tRNA ligase, cytoplasmic"/>
    <property type="match status" value="1"/>
</dbReference>
<dbReference type="EC" id="6.1.1.7" evidence="2"/>
<reference evidence="18" key="2">
    <citation type="submission" date="2017-05" db="UniProtKB">
        <authorList>
            <consortium name="EnsemblMetazoa"/>
        </authorList>
    </citation>
    <scope>IDENTIFICATION</scope>
</reference>
<dbReference type="SUPFAM" id="SSF55186">
    <property type="entry name" value="ThrRS/AlaRS common domain"/>
    <property type="match status" value="1"/>
</dbReference>
<dbReference type="InterPro" id="IPR003156">
    <property type="entry name" value="DHHA1_dom"/>
</dbReference>
<evidence type="ECO:0000256" key="16">
    <source>
        <dbReference type="SAM" id="Coils"/>
    </source>
</evidence>
<dbReference type="EnsemblMetazoa" id="Aqu2.1.40799_001">
    <property type="protein sequence ID" value="Aqu2.1.40799_001"/>
    <property type="gene ID" value="Aqu2.1.40799"/>
</dbReference>
<dbReference type="GO" id="GO:0004813">
    <property type="term" value="F:alanine-tRNA ligase activity"/>
    <property type="evidence" value="ECO:0007669"/>
    <property type="project" value="UniProtKB-UniRule"/>
</dbReference>
<dbReference type="InterPro" id="IPR018163">
    <property type="entry name" value="Thr/Ala-tRNA-synth_IIc_edit"/>
</dbReference>
<evidence type="ECO:0000313" key="19">
    <source>
        <dbReference type="Proteomes" id="UP000007879"/>
    </source>
</evidence>
<dbReference type="InterPro" id="IPR002318">
    <property type="entry name" value="Ala-tRNA-lgiase_IIc"/>
</dbReference>
<comment type="domain">
    <text evidence="15">Consists of three domains; the N-terminal catalytic domain, the editing domain and the C-terminal C-Ala domain. The editing domain removes incorrectly charged amino acids, while the C-Ala domain, along with tRNA(Ala), serves as a bridge to cooperatively bring together the editing and aminoacylation centers thus stimulating deacylation of misacylated tRNAs.</text>
</comment>
<dbReference type="GO" id="GO:0005524">
    <property type="term" value="F:ATP binding"/>
    <property type="evidence" value="ECO:0007669"/>
    <property type="project" value="UniProtKB-UniRule"/>
</dbReference>
<evidence type="ECO:0000256" key="7">
    <source>
        <dbReference type="ARBA" id="ARBA00022723"/>
    </source>
</evidence>
<protein>
    <recommendedName>
        <fullName evidence="3">Alanine--tRNA ligase</fullName>
        <ecNumber evidence="2">6.1.1.7</ecNumber>
    </recommendedName>
</protein>
<dbReference type="AlphaFoldDB" id="A0A1X7VLN0"/>
<keyword evidence="7 15" id="KW-0479">Metal-binding</keyword>
<comment type="function">
    <text evidence="15">Catalyzes the attachment of alanine to tRNA(Ala) in a two-step reaction: alanine is first activated by ATP to form Ala-AMP and then transferred to the acceptor end of tRNA(Ala). Also edits incorrectly charged tRNA(Ala) via its editing domain.</text>
</comment>
<feature type="binding site" evidence="15">
    <location>
        <position position="605"/>
    </location>
    <ligand>
        <name>Zn(2+)</name>
        <dbReference type="ChEBI" id="CHEBI:29105"/>
    </ligand>
</feature>
<accession>A0A1X7VLN0</accession>
<dbReference type="PANTHER" id="PTHR11777">
    <property type="entry name" value="ALANYL-TRNA SYNTHETASE"/>
    <property type="match status" value="1"/>
</dbReference>
<keyword evidence="9 15" id="KW-0862">Zinc</keyword>
<evidence type="ECO:0000256" key="14">
    <source>
        <dbReference type="ARBA" id="ARBA00048300"/>
    </source>
</evidence>
<evidence type="ECO:0000256" key="4">
    <source>
        <dbReference type="ARBA" id="ARBA00022490"/>
    </source>
</evidence>
<dbReference type="InterPro" id="IPR018165">
    <property type="entry name" value="Ala-tRNA-synth_IIc_core"/>
</dbReference>
<dbReference type="InterPro" id="IPR045864">
    <property type="entry name" value="aa-tRNA-synth_II/BPL/LPL"/>
</dbReference>
<dbReference type="GO" id="GO:0006419">
    <property type="term" value="P:alanyl-tRNA aminoacylation"/>
    <property type="evidence" value="ECO:0007669"/>
    <property type="project" value="InterPro"/>
</dbReference>
<evidence type="ECO:0000256" key="1">
    <source>
        <dbReference type="ARBA" id="ARBA00008429"/>
    </source>
</evidence>
<name>A0A1X7VLN0_AMPQE</name>
<evidence type="ECO:0000256" key="11">
    <source>
        <dbReference type="ARBA" id="ARBA00022884"/>
    </source>
</evidence>
<evidence type="ECO:0000259" key="17">
    <source>
        <dbReference type="PROSITE" id="PS50860"/>
    </source>
</evidence>
<dbReference type="STRING" id="400682.A0A1X7VLN0"/>
<dbReference type="InterPro" id="IPR009000">
    <property type="entry name" value="Transl_B-barrel_sf"/>
</dbReference>
<dbReference type="Gene3D" id="3.10.310.40">
    <property type="match status" value="1"/>
</dbReference>
<evidence type="ECO:0000256" key="5">
    <source>
        <dbReference type="ARBA" id="ARBA00022555"/>
    </source>
</evidence>
<feature type="binding site" evidence="15">
    <location>
        <position position="723"/>
    </location>
    <ligand>
        <name>Zn(2+)</name>
        <dbReference type="ChEBI" id="CHEBI:29105"/>
    </ligand>
</feature>
<evidence type="ECO:0000313" key="18">
    <source>
        <dbReference type="EnsemblMetazoa" id="Aqu2.1.40799_001"/>
    </source>
</evidence>
<dbReference type="OMA" id="NKKDNFW"/>
<dbReference type="PROSITE" id="PS50860">
    <property type="entry name" value="AA_TRNA_LIGASE_II_ALA"/>
    <property type="match status" value="1"/>
</dbReference>
<dbReference type="Gene3D" id="3.30.980.10">
    <property type="entry name" value="Threonyl-trna Synthetase, Chain A, domain 2"/>
    <property type="match status" value="1"/>
</dbReference>
<organism evidence="18">
    <name type="scientific">Amphimedon queenslandica</name>
    <name type="common">Sponge</name>
    <dbReference type="NCBI Taxonomy" id="400682"/>
    <lineage>
        <taxon>Eukaryota</taxon>
        <taxon>Metazoa</taxon>
        <taxon>Porifera</taxon>
        <taxon>Demospongiae</taxon>
        <taxon>Heteroscleromorpha</taxon>
        <taxon>Haplosclerida</taxon>
        <taxon>Niphatidae</taxon>
        <taxon>Amphimedon</taxon>
    </lineage>
</organism>
<dbReference type="CDD" id="cd00673">
    <property type="entry name" value="AlaRS_core"/>
    <property type="match status" value="1"/>
</dbReference>
<reference evidence="19" key="1">
    <citation type="journal article" date="2010" name="Nature">
        <title>The Amphimedon queenslandica genome and the evolution of animal complexity.</title>
        <authorList>
            <person name="Srivastava M."/>
            <person name="Simakov O."/>
            <person name="Chapman J."/>
            <person name="Fahey B."/>
            <person name="Gauthier M.E."/>
            <person name="Mitros T."/>
            <person name="Richards G.S."/>
            <person name="Conaco C."/>
            <person name="Dacre M."/>
            <person name="Hellsten U."/>
            <person name="Larroux C."/>
            <person name="Putnam N.H."/>
            <person name="Stanke M."/>
            <person name="Adamska M."/>
            <person name="Darling A."/>
            <person name="Degnan S.M."/>
            <person name="Oakley T.H."/>
            <person name="Plachetzki D.C."/>
            <person name="Zhai Y."/>
            <person name="Adamski M."/>
            <person name="Calcino A."/>
            <person name="Cummins S.F."/>
            <person name="Goodstein D.M."/>
            <person name="Harris C."/>
            <person name="Jackson D.J."/>
            <person name="Leys S.P."/>
            <person name="Shu S."/>
            <person name="Woodcroft B.J."/>
            <person name="Vervoort M."/>
            <person name="Kosik K.S."/>
            <person name="Manning G."/>
            <person name="Degnan B.M."/>
            <person name="Rokhsar D.S."/>
        </authorList>
    </citation>
    <scope>NUCLEOTIDE SEQUENCE [LARGE SCALE GENOMIC DNA]</scope>
</reference>
<gene>
    <name evidence="18" type="primary">100637660</name>
</gene>
<keyword evidence="5 15" id="KW-0820">tRNA-binding</keyword>